<reference evidence="1 2" key="1">
    <citation type="submission" date="2019-08" db="EMBL/GenBank/DDBJ databases">
        <title>Paraburkholderia sp. DCY113.</title>
        <authorList>
            <person name="Kang J."/>
        </authorList>
    </citation>
    <scope>NUCLEOTIDE SEQUENCE [LARGE SCALE GENOMIC DNA]</scope>
    <source>
        <strain evidence="1 2">DCY113</strain>
    </source>
</reference>
<dbReference type="RefSeq" id="WP_149672157.1">
    <property type="nucleotide sequence ID" value="NZ_VTUZ01000015.1"/>
</dbReference>
<dbReference type="EMBL" id="VTUZ01000015">
    <property type="protein sequence ID" value="KAA1008230.1"/>
    <property type="molecule type" value="Genomic_DNA"/>
</dbReference>
<gene>
    <name evidence="1" type="ORF">FVF58_23125</name>
</gene>
<organism evidence="1 2">
    <name type="scientific">Paraburkholderia panacisoli</name>
    <dbReference type="NCBI Taxonomy" id="2603818"/>
    <lineage>
        <taxon>Bacteria</taxon>
        <taxon>Pseudomonadati</taxon>
        <taxon>Pseudomonadota</taxon>
        <taxon>Betaproteobacteria</taxon>
        <taxon>Burkholderiales</taxon>
        <taxon>Burkholderiaceae</taxon>
        <taxon>Paraburkholderia</taxon>
    </lineage>
</organism>
<name>A0A5B0GZK8_9BURK</name>
<dbReference type="AlphaFoldDB" id="A0A5B0GZK8"/>
<comment type="caution">
    <text evidence="1">The sequence shown here is derived from an EMBL/GenBank/DDBJ whole genome shotgun (WGS) entry which is preliminary data.</text>
</comment>
<dbReference type="GO" id="GO:0016740">
    <property type="term" value="F:transferase activity"/>
    <property type="evidence" value="ECO:0007669"/>
    <property type="project" value="UniProtKB-KW"/>
</dbReference>
<protein>
    <submittedName>
        <fullName evidence="1">Glycosyltransferase family 4 protein</fullName>
    </submittedName>
</protein>
<keyword evidence="2" id="KW-1185">Reference proteome</keyword>
<evidence type="ECO:0000313" key="1">
    <source>
        <dbReference type="EMBL" id="KAA1008230.1"/>
    </source>
</evidence>
<dbReference type="PANTHER" id="PTHR12526">
    <property type="entry name" value="GLYCOSYLTRANSFERASE"/>
    <property type="match status" value="1"/>
</dbReference>
<accession>A0A5B0GZK8</accession>
<dbReference type="CDD" id="cd03801">
    <property type="entry name" value="GT4_PimA-like"/>
    <property type="match status" value="1"/>
</dbReference>
<dbReference type="Pfam" id="PF13692">
    <property type="entry name" value="Glyco_trans_1_4"/>
    <property type="match status" value="1"/>
</dbReference>
<evidence type="ECO:0000313" key="2">
    <source>
        <dbReference type="Proteomes" id="UP000325273"/>
    </source>
</evidence>
<dbReference type="Proteomes" id="UP000325273">
    <property type="component" value="Unassembled WGS sequence"/>
</dbReference>
<dbReference type="SUPFAM" id="SSF53756">
    <property type="entry name" value="UDP-Glycosyltransferase/glycogen phosphorylase"/>
    <property type="match status" value="1"/>
</dbReference>
<dbReference type="Gene3D" id="3.40.50.2000">
    <property type="entry name" value="Glycogen Phosphorylase B"/>
    <property type="match status" value="1"/>
</dbReference>
<sequence length="422" mass="48078">MSFGTRNELARIQTARERYWSMDFEGAFSQYLDSFNANPKAWWLAMEAIRCKRALTPGIEKEKNIIFSPNYAGNSYQRNLYDQHNNFEYQVGPVNKLELDNSLVMATYSKRLVFHQHWLKELYWGAPSLDAGVHAIDHHIGILKALKSFGATVCWTLHNLIDHDANACQEILSNYAVRKMANVSDHIFIHTRGAGELLSSHCDVNLAEKFRFIDHPLYDDIQRSTTPCLPKEINPNKLQGRRILMCLGMIRPYKGVPDLIEAFSRIARENPQHSMHLVIAGYMGDPAATVALTKMEPRIREHITLVGRKLDENEMAGLMEIADVSVTPYRKILTSGSFYLATTYKKPTIAPRIGMFTEAVQDNETGFLYDGSVEGLSDKLSYVCRLPKEMLTRVGTKVWGDHQHLTIRETSTRFFSTLEAGR</sequence>
<keyword evidence="1" id="KW-0808">Transferase</keyword>
<proteinExistence type="predicted"/>